<dbReference type="InterPro" id="IPR005119">
    <property type="entry name" value="LysR_subst-bd"/>
</dbReference>
<dbReference type="HOGENOM" id="CLU_039613_6_0_4"/>
<dbReference type="FunFam" id="1.10.10.10:FF:000001">
    <property type="entry name" value="LysR family transcriptional regulator"/>
    <property type="match status" value="1"/>
</dbReference>
<dbReference type="GO" id="GO:0003700">
    <property type="term" value="F:DNA-binding transcription factor activity"/>
    <property type="evidence" value="ECO:0007669"/>
    <property type="project" value="InterPro"/>
</dbReference>
<dbReference type="InterPro" id="IPR000847">
    <property type="entry name" value="LysR_HTH_N"/>
</dbReference>
<evidence type="ECO:0000313" key="7">
    <source>
        <dbReference type="Proteomes" id="UP000008385"/>
    </source>
</evidence>
<dbReference type="PRINTS" id="PR00039">
    <property type="entry name" value="HTHLYSR"/>
</dbReference>
<dbReference type="KEGG" id="rta:Rta_06000"/>
<evidence type="ECO:0000256" key="1">
    <source>
        <dbReference type="ARBA" id="ARBA00009437"/>
    </source>
</evidence>
<keyword evidence="7" id="KW-1185">Reference proteome</keyword>
<proteinExistence type="inferred from homology"/>
<name>F5XWA8_RAMTT</name>
<dbReference type="STRING" id="365046.Rta_06000"/>
<dbReference type="AlphaFoldDB" id="F5XWA8"/>
<keyword evidence="2" id="KW-0805">Transcription regulation</keyword>
<dbReference type="Gene3D" id="1.10.10.10">
    <property type="entry name" value="Winged helix-like DNA-binding domain superfamily/Winged helix DNA-binding domain"/>
    <property type="match status" value="1"/>
</dbReference>
<dbReference type="EMBL" id="CP000245">
    <property type="protein sequence ID" value="AEG91678.1"/>
    <property type="molecule type" value="Genomic_DNA"/>
</dbReference>
<sequence>MKTPSLPDLRAFVMVSKLESFAAAAQALHLSQPALSRRVAGLEEVLGVRLLDRTTRSVALTSAGRRFLADIGQVLGDLDRSIMGLHDVARLEAGDVTIGCIFSVVHHFLLEVIGTFREQHPRVMVRLVEESGDEVLASVKSGQADFAISYTGMHDPDVEFTALLKEPFVLACRPEHPLAGRRTVRWEDLGDHPYALVSHESRIRFLIDQALERVGRLPRPVCEVRHVSTLIGMVETGLAVAVVPQLTLPNAPAPVVGVRLEQPVITRTVGMLRRRGRSLSPAAEALAGILLGAIRARNKALGRTRARRS</sequence>
<dbReference type="InterPro" id="IPR036390">
    <property type="entry name" value="WH_DNA-bd_sf"/>
</dbReference>
<gene>
    <name evidence="6" type="ordered locus">Rta_06000</name>
</gene>
<dbReference type="InterPro" id="IPR050950">
    <property type="entry name" value="HTH-type_LysR_regulators"/>
</dbReference>
<evidence type="ECO:0000256" key="2">
    <source>
        <dbReference type="ARBA" id="ARBA00023015"/>
    </source>
</evidence>
<dbReference type="InterPro" id="IPR036388">
    <property type="entry name" value="WH-like_DNA-bd_sf"/>
</dbReference>
<comment type="similarity">
    <text evidence="1">Belongs to the LysR transcriptional regulatory family.</text>
</comment>
<reference evidence="7" key="1">
    <citation type="submission" date="2006-01" db="EMBL/GenBank/DDBJ databases">
        <title>Genome of the cyst-dividing bacterium Ramlibacter tataouinensis.</title>
        <authorList>
            <person name="Barakat M."/>
            <person name="Ortet P."/>
            <person name="De Luca G."/>
            <person name="Jourlin-Castelli C."/>
            <person name="Ansaldi M."/>
            <person name="Py B."/>
            <person name="Fichant G."/>
            <person name="Coutinho P."/>
            <person name="Voulhoux R."/>
            <person name="Bastien O."/>
            <person name="Roy S."/>
            <person name="Marechal E."/>
            <person name="Henrissat B."/>
            <person name="Quentin Y."/>
            <person name="Noirot P."/>
            <person name="Filloux A."/>
            <person name="Mejean V."/>
            <person name="DuBow M."/>
            <person name="Barras F."/>
            <person name="Heulin T."/>
        </authorList>
    </citation>
    <scope>NUCLEOTIDE SEQUENCE [LARGE SCALE GENOMIC DNA]</scope>
    <source>
        <strain evidence="7">ATCC BAA-407 / DSM 14655 / LMG 21543 / TTB310</strain>
    </source>
</reference>
<dbReference type="PANTHER" id="PTHR30419">
    <property type="entry name" value="HTH-TYPE TRANSCRIPTIONAL REGULATOR YBHD"/>
    <property type="match status" value="1"/>
</dbReference>
<accession>F5XWA8</accession>
<keyword evidence="4" id="KW-0804">Transcription</keyword>
<protein>
    <submittedName>
        <fullName evidence="6">Transcriptional regulator, LysR family-like protein</fullName>
    </submittedName>
</protein>
<dbReference type="eggNOG" id="COG0583">
    <property type="taxonomic scope" value="Bacteria"/>
</dbReference>
<evidence type="ECO:0000256" key="3">
    <source>
        <dbReference type="ARBA" id="ARBA00023125"/>
    </source>
</evidence>
<organism evidence="6 7">
    <name type="scientific">Ramlibacter tataouinensis (strain ATCC BAA-407 / DSM 14655 / LMG 21543 / TTB310)</name>
    <dbReference type="NCBI Taxonomy" id="365046"/>
    <lineage>
        <taxon>Bacteria</taxon>
        <taxon>Pseudomonadati</taxon>
        <taxon>Pseudomonadota</taxon>
        <taxon>Betaproteobacteria</taxon>
        <taxon>Burkholderiales</taxon>
        <taxon>Comamonadaceae</taxon>
        <taxon>Ramlibacter</taxon>
    </lineage>
</organism>
<dbReference type="CDD" id="cd08440">
    <property type="entry name" value="PBP2_LTTR_like_4"/>
    <property type="match status" value="1"/>
</dbReference>
<reference evidence="6 7" key="2">
    <citation type="journal article" date="2011" name="PLoS ONE">
        <title>The Cyst-Dividing Bacterium Ramlibacter tataouinensis TTB310 Genome Reveals a Well-Stocked Toolbox for Adaptation to a Desert Environment.</title>
        <authorList>
            <person name="De Luca G."/>
            <person name="Barakat M."/>
            <person name="Ortet P."/>
            <person name="Fochesato S."/>
            <person name="Jourlin-Castelli C."/>
            <person name="Ansaldi M."/>
            <person name="Py B."/>
            <person name="Fichant G."/>
            <person name="Coutinho P.M."/>
            <person name="Voulhoux R."/>
            <person name="Bastien O."/>
            <person name="Marechal E."/>
            <person name="Henrissat B."/>
            <person name="Quentin Y."/>
            <person name="Noirot P."/>
            <person name="Filloux A."/>
            <person name="Mejean V."/>
            <person name="Dubow M.S."/>
            <person name="Barras F."/>
            <person name="Barbe V."/>
            <person name="Weissenbach J."/>
            <person name="Mihalcescu I."/>
            <person name="Vermeglio A."/>
            <person name="Achouak W."/>
            <person name="Heulin T."/>
        </authorList>
    </citation>
    <scope>NUCLEOTIDE SEQUENCE [LARGE SCALE GENOMIC DNA]</scope>
    <source>
        <strain evidence="7">ATCC BAA-407 / DSM 14655 / LMG 21543 / TTB310</strain>
    </source>
</reference>
<dbReference type="GO" id="GO:0005829">
    <property type="term" value="C:cytosol"/>
    <property type="evidence" value="ECO:0007669"/>
    <property type="project" value="TreeGrafter"/>
</dbReference>
<dbReference type="SUPFAM" id="SSF53850">
    <property type="entry name" value="Periplasmic binding protein-like II"/>
    <property type="match status" value="1"/>
</dbReference>
<dbReference type="PATRIC" id="fig|365046.3.peg.615"/>
<dbReference type="PANTHER" id="PTHR30419:SF8">
    <property type="entry name" value="NITROGEN ASSIMILATION TRANSCRIPTIONAL ACTIVATOR-RELATED"/>
    <property type="match status" value="1"/>
</dbReference>
<dbReference type="Proteomes" id="UP000008385">
    <property type="component" value="Chromosome"/>
</dbReference>
<dbReference type="RefSeq" id="WP_013899911.1">
    <property type="nucleotide sequence ID" value="NC_015677.1"/>
</dbReference>
<dbReference type="Pfam" id="PF03466">
    <property type="entry name" value="LysR_substrate"/>
    <property type="match status" value="1"/>
</dbReference>
<dbReference type="GO" id="GO:0003677">
    <property type="term" value="F:DNA binding"/>
    <property type="evidence" value="ECO:0007669"/>
    <property type="project" value="UniProtKB-KW"/>
</dbReference>
<dbReference type="OrthoDB" id="8675247at2"/>
<dbReference type="Gene3D" id="3.40.190.290">
    <property type="match status" value="1"/>
</dbReference>
<feature type="domain" description="HTH lysR-type" evidence="5">
    <location>
        <begin position="4"/>
        <end position="61"/>
    </location>
</feature>
<dbReference type="PROSITE" id="PS50931">
    <property type="entry name" value="HTH_LYSR"/>
    <property type="match status" value="1"/>
</dbReference>
<keyword evidence="3" id="KW-0238">DNA-binding</keyword>
<dbReference type="Pfam" id="PF00126">
    <property type="entry name" value="HTH_1"/>
    <property type="match status" value="1"/>
</dbReference>
<evidence type="ECO:0000256" key="4">
    <source>
        <dbReference type="ARBA" id="ARBA00023163"/>
    </source>
</evidence>
<evidence type="ECO:0000313" key="6">
    <source>
        <dbReference type="EMBL" id="AEG91678.1"/>
    </source>
</evidence>
<dbReference type="SUPFAM" id="SSF46785">
    <property type="entry name" value="Winged helix' DNA-binding domain"/>
    <property type="match status" value="1"/>
</dbReference>
<evidence type="ECO:0000259" key="5">
    <source>
        <dbReference type="PROSITE" id="PS50931"/>
    </source>
</evidence>